<dbReference type="InterPro" id="IPR011708">
    <property type="entry name" value="DNA_pol3_alpha_NTPase_dom"/>
</dbReference>
<dbReference type="SMART" id="SM00481">
    <property type="entry name" value="POLIIIAc"/>
    <property type="match status" value="1"/>
</dbReference>
<evidence type="ECO:0000313" key="11">
    <source>
        <dbReference type="EMBL" id="SDG15662.1"/>
    </source>
</evidence>
<dbReference type="Gene3D" id="3.20.20.140">
    <property type="entry name" value="Metal-dependent hydrolases"/>
    <property type="match status" value="1"/>
</dbReference>
<feature type="domain" description="Polymerase/histidinol phosphatase N-terminal" evidence="10">
    <location>
        <begin position="4"/>
        <end position="71"/>
    </location>
</feature>
<evidence type="ECO:0000256" key="7">
    <source>
        <dbReference type="ARBA" id="ARBA00022932"/>
    </source>
</evidence>
<dbReference type="NCBIfam" id="NF004225">
    <property type="entry name" value="PRK05672.1"/>
    <property type="match status" value="1"/>
</dbReference>
<evidence type="ECO:0000256" key="1">
    <source>
        <dbReference type="ARBA" id="ARBA00012417"/>
    </source>
</evidence>
<keyword evidence="5" id="KW-0235">DNA replication</keyword>
<dbReference type="RefSeq" id="WP_089833368.1">
    <property type="nucleotide sequence ID" value="NZ_FNBN01000003.1"/>
</dbReference>
<dbReference type="Proteomes" id="UP000199045">
    <property type="component" value="Unassembled WGS sequence"/>
</dbReference>
<dbReference type="GO" id="GO:0008408">
    <property type="term" value="F:3'-5' exonuclease activity"/>
    <property type="evidence" value="ECO:0007669"/>
    <property type="project" value="InterPro"/>
</dbReference>
<organism evidence="11 12">
    <name type="scientific">Chitinophaga filiformis</name>
    <name type="common">Myxococcus filiformis</name>
    <name type="synonym">Flexibacter filiformis</name>
    <dbReference type="NCBI Taxonomy" id="104663"/>
    <lineage>
        <taxon>Bacteria</taxon>
        <taxon>Pseudomonadati</taxon>
        <taxon>Bacteroidota</taxon>
        <taxon>Chitinophagia</taxon>
        <taxon>Chitinophagales</taxon>
        <taxon>Chitinophagaceae</taxon>
        <taxon>Chitinophaga</taxon>
    </lineage>
</organism>
<dbReference type="InterPro" id="IPR004013">
    <property type="entry name" value="PHP_dom"/>
</dbReference>
<dbReference type="Pfam" id="PF02811">
    <property type="entry name" value="PHP"/>
    <property type="match status" value="1"/>
</dbReference>
<dbReference type="CDD" id="cd07434">
    <property type="entry name" value="PHP_PolIIIA_DnaE2"/>
    <property type="match status" value="1"/>
</dbReference>
<dbReference type="AlphaFoldDB" id="A0A1G7RY32"/>
<dbReference type="OrthoDB" id="9803237at2"/>
<evidence type="ECO:0000256" key="4">
    <source>
        <dbReference type="ARBA" id="ARBA00022695"/>
    </source>
</evidence>
<dbReference type="GO" id="GO:0006260">
    <property type="term" value="P:DNA replication"/>
    <property type="evidence" value="ECO:0007669"/>
    <property type="project" value="UniProtKB-KW"/>
</dbReference>
<dbReference type="InterPro" id="IPR040982">
    <property type="entry name" value="DNA_pol3_finger"/>
</dbReference>
<dbReference type="GO" id="GO:0003887">
    <property type="term" value="F:DNA-directed DNA polymerase activity"/>
    <property type="evidence" value="ECO:0007669"/>
    <property type="project" value="UniProtKB-KW"/>
</dbReference>
<keyword evidence="3" id="KW-0808">Transferase</keyword>
<dbReference type="Pfam" id="PF14579">
    <property type="entry name" value="HHH_6"/>
    <property type="match status" value="1"/>
</dbReference>
<dbReference type="Gene3D" id="1.10.150.870">
    <property type="match status" value="1"/>
</dbReference>
<evidence type="ECO:0000256" key="5">
    <source>
        <dbReference type="ARBA" id="ARBA00022705"/>
    </source>
</evidence>
<dbReference type="InterPro" id="IPR003141">
    <property type="entry name" value="Pol/His_phosphatase_N"/>
</dbReference>
<evidence type="ECO:0000256" key="6">
    <source>
        <dbReference type="ARBA" id="ARBA00022763"/>
    </source>
</evidence>
<sequence length="1032" mass="117868">MEYVELQVTSNFSFLQGASHPEELVGCAAALGYNSIAITDRNSLAGIVRAHMAARDRGIRIIVGCRLDLIDGPSLLAYPTTMAAYSRLSQLLTIGNYRAGKGQCHLMKRDVYEHGEGLKFIIVSPDIPTLNLECKRDFEKHIAEYQAVFRKDLYLSITKDKFEADSKIDWLLQLGASFSIPIVATNNVHYHNIERQEIQAILTCIREESTIKDAGIKLQMYAERYLKRQEEIQFLFKEHPDAIIRTAEIASACQFSLDDLVHVYKEEITNNSESKYHELTQAVWNGAKEIFGVDLPKTVENSIKYELRLLNEMKYVDFFMKVYDIVNFARSRKIFYQGRGSAANSTVCFCLGITSINPTWFDLLPERFISSEIRVPINIDIDFEHERREEIIQYIYNKYGREHAAIIATVNQFQRKTAIQCVGKAMCLDDNIIKLISSYVEQFTTGPFEDKQLRALGLDPEDLLLQRVLSLSIQITGFPRQIRQHSGGVIITNRKLTELCPVLRASAKDRTNIEWNKDDIAALGFTRINILSLGVLTSIRKAFDLLEQHYGRNYSLNNIPLDDYEVYRMIGHGDTIGLFQIDSQAQHSLLTLFKPSNYYDLVIALAILRPGIIQGNMVLPYLRRRNGEEKIEYPSEELKEILGRTLGIPLFQEQMMRVVIIAAGFTVGEANQMRQRVTSDKFIETANWWTEKLVTGMMNNGYCEEYALQIAKQLVAFGSYSFSEHHAAGYAFLTYIAAWIKCYYPDVFSVSLLNSMSVDDGQSIKLILDTEKSGVKVNPIDINYSFWDNTLEHDEGQYQSLRLGFRQIRGIRYNDVKLLIAGRKNGGYKRIQALRNIGITVFTIKLLASENAFQSIGLNRLKALNEVSMLKSMEAGLFENQQFDEVQGTTTILPMTMRKDSNWMKHDDDKTISPLIKKHPVSLIREKLDLLNILSVRQLEKVSDNQIVKMAGLIIDLPLLDSEGELYVTKMEDETGFSMLLMNRVLFNKQRKTILKSRLLMITGKVARKHGIIHINVNELHDLTKLFGHLLK</sequence>
<dbReference type="InterPro" id="IPR029460">
    <property type="entry name" value="DNAPol_HHH"/>
</dbReference>
<dbReference type="NCBIfam" id="TIGR00594">
    <property type="entry name" value="polc"/>
    <property type="match status" value="1"/>
</dbReference>
<dbReference type="Pfam" id="PF17657">
    <property type="entry name" value="DNA_pol3_finger"/>
    <property type="match status" value="1"/>
</dbReference>
<dbReference type="InterPro" id="IPR004805">
    <property type="entry name" value="DnaE2/DnaE/PolC"/>
</dbReference>
<name>A0A1G7RY32_CHIFI</name>
<dbReference type="PANTHER" id="PTHR32294:SF4">
    <property type="entry name" value="ERROR-PRONE DNA POLYMERASE"/>
    <property type="match status" value="1"/>
</dbReference>
<protein>
    <recommendedName>
        <fullName evidence="1">DNA-directed DNA polymerase</fullName>
        <ecNumber evidence="1">2.7.7.7</ecNumber>
    </recommendedName>
</protein>
<evidence type="ECO:0000256" key="8">
    <source>
        <dbReference type="ARBA" id="ARBA00023204"/>
    </source>
</evidence>
<comment type="catalytic activity">
    <reaction evidence="9">
        <text>DNA(n) + a 2'-deoxyribonucleoside 5'-triphosphate = DNA(n+1) + diphosphate</text>
        <dbReference type="Rhea" id="RHEA:22508"/>
        <dbReference type="Rhea" id="RHEA-COMP:17339"/>
        <dbReference type="Rhea" id="RHEA-COMP:17340"/>
        <dbReference type="ChEBI" id="CHEBI:33019"/>
        <dbReference type="ChEBI" id="CHEBI:61560"/>
        <dbReference type="ChEBI" id="CHEBI:173112"/>
        <dbReference type="EC" id="2.7.7.7"/>
    </reaction>
</comment>
<gene>
    <name evidence="11" type="ORF">SAMN04488121_103661</name>
</gene>
<dbReference type="STRING" id="104663.SAMN04488121_103661"/>
<evidence type="ECO:0000256" key="9">
    <source>
        <dbReference type="ARBA" id="ARBA00049244"/>
    </source>
</evidence>
<evidence type="ECO:0000256" key="3">
    <source>
        <dbReference type="ARBA" id="ARBA00022679"/>
    </source>
</evidence>
<evidence type="ECO:0000259" key="10">
    <source>
        <dbReference type="SMART" id="SM00481"/>
    </source>
</evidence>
<proteinExistence type="predicted"/>
<dbReference type="GO" id="GO:0006281">
    <property type="term" value="P:DNA repair"/>
    <property type="evidence" value="ECO:0007669"/>
    <property type="project" value="UniProtKB-KW"/>
</dbReference>
<accession>A0A1G7RY32</accession>
<evidence type="ECO:0000256" key="2">
    <source>
        <dbReference type="ARBA" id="ARBA00022490"/>
    </source>
</evidence>
<keyword evidence="6" id="KW-0227">DNA damage</keyword>
<keyword evidence="2" id="KW-0963">Cytoplasm</keyword>
<dbReference type="EC" id="2.7.7.7" evidence="1"/>
<dbReference type="EMBL" id="FNBN01000003">
    <property type="protein sequence ID" value="SDG15662.1"/>
    <property type="molecule type" value="Genomic_DNA"/>
</dbReference>
<dbReference type="PANTHER" id="PTHR32294">
    <property type="entry name" value="DNA POLYMERASE III SUBUNIT ALPHA"/>
    <property type="match status" value="1"/>
</dbReference>
<dbReference type="InterPro" id="IPR016195">
    <property type="entry name" value="Pol/histidinol_Pase-like"/>
</dbReference>
<keyword evidence="4" id="KW-0548">Nucleotidyltransferase</keyword>
<reference evidence="11 12" key="1">
    <citation type="submission" date="2016-10" db="EMBL/GenBank/DDBJ databases">
        <authorList>
            <person name="de Groot N.N."/>
        </authorList>
    </citation>
    <scope>NUCLEOTIDE SEQUENCE [LARGE SCALE GENOMIC DNA]</scope>
    <source>
        <strain evidence="11 12">DSM 527</strain>
    </source>
</reference>
<keyword evidence="8" id="KW-0234">DNA repair</keyword>
<dbReference type="Pfam" id="PF07733">
    <property type="entry name" value="DNA_pol3_alpha"/>
    <property type="match status" value="1"/>
</dbReference>
<keyword evidence="7" id="KW-0239">DNA-directed DNA polymerase</keyword>
<evidence type="ECO:0000313" key="12">
    <source>
        <dbReference type="Proteomes" id="UP000199045"/>
    </source>
</evidence>
<dbReference type="SUPFAM" id="SSF89550">
    <property type="entry name" value="PHP domain-like"/>
    <property type="match status" value="1"/>
</dbReference>